<gene>
    <name evidence="12" type="ORF">T551_03537</name>
</gene>
<dbReference type="SUPFAM" id="SSF48452">
    <property type="entry name" value="TPR-like"/>
    <property type="match status" value="1"/>
</dbReference>
<keyword evidence="4 11" id="KW-0813">Transport</keyword>
<dbReference type="GO" id="GO:0005198">
    <property type="term" value="F:structural molecule activity"/>
    <property type="evidence" value="ECO:0007669"/>
    <property type="project" value="UniProtKB-UniRule"/>
</dbReference>
<evidence type="ECO:0000256" key="9">
    <source>
        <dbReference type="ARBA" id="ARBA00023136"/>
    </source>
</evidence>
<keyword evidence="13" id="KW-1185">Reference proteome</keyword>
<dbReference type="STRING" id="1408657.A0A0W4ZCU5"/>
<accession>A0A0W4ZCU5</accession>
<protein>
    <recommendedName>
        <fullName evidence="11">Coatomer subunit epsilon</fullName>
    </recommendedName>
</protein>
<evidence type="ECO:0000256" key="10">
    <source>
        <dbReference type="ARBA" id="ARBA00023329"/>
    </source>
</evidence>
<evidence type="ECO:0000256" key="11">
    <source>
        <dbReference type="PIRNR" id="PIRNR016478"/>
    </source>
</evidence>
<dbReference type="Proteomes" id="UP000053447">
    <property type="component" value="Unassembled WGS sequence"/>
</dbReference>
<name>A0A0W4ZCU5_PNEJ7</name>
<keyword evidence="5 11" id="KW-0963">Cytoplasm</keyword>
<keyword evidence="8 11" id="KW-0333">Golgi apparatus</keyword>
<dbReference type="VEuPathDB" id="FungiDB:T551_03537"/>
<dbReference type="GO" id="GO:0006888">
    <property type="term" value="P:endoplasmic reticulum to Golgi vesicle-mediated transport"/>
    <property type="evidence" value="ECO:0007669"/>
    <property type="project" value="TreeGrafter"/>
</dbReference>
<comment type="function">
    <text evidence="11">The coatomer is a cytosolic protein complex that binds to dilysine motifs and reversibly associates with Golgi non-clathrin-coated vesicles, which further mediate biosynthetic protein transport from the ER, via the Golgi up to the trans Golgi network. The coatomer complex is required for budding from Golgi membranes, and is essential for the retrograde Golgi-to-ER transport of dilysine-tagged proteins.</text>
</comment>
<dbReference type="Gene3D" id="1.25.40.10">
    <property type="entry name" value="Tetratricopeptide repeat domain"/>
    <property type="match status" value="1"/>
</dbReference>
<dbReference type="OrthoDB" id="310217at2759"/>
<dbReference type="GeneID" id="28942055"/>
<evidence type="ECO:0000256" key="7">
    <source>
        <dbReference type="ARBA" id="ARBA00022927"/>
    </source>
</evidence>
<dbReference type="AlphaFoldDB" id="A0A0W4ZCU5"/>
<dbReference type="GO" id="GO:0006890">
    <property type="term" value="P:retrograde vesicle-mediated transport, Golgi to endoplasmic reticulum"/>
    <property type="evidence" value="ECO:0007669"/>
    <property type="project" value="UniProtKB-UniRule"/>
</dbReference>
<dbReference type="eggNOG" id="KOG3081">
    <property type="taxonomic scope" value="Eukaryota"/>
</dbReference>
<evidence type="ECO:0000256" key="8">
    <source>
        <dbReference type="ARBA" id="ARBA00023034"/>
    </source>
</evidence>
<comment type="similarity">
    <text evidence="3 11">Belongs to the COPE family.</text>
</comment>
<evidence type="ECO:0000256" key="4">
    <source>
        <dbReference type="ARBA" id="ARBA00022448"/>
    </source>
</evidence>
<dbReference type="GO" id="GO:0006891">
    <property type="term" value="P:intra-Golgi vesicle-mediated transport"/>
    <property type="evidence" value="ECO:0007669"/>
    <property type="project" value="TreeGrafter"/>
</dbReference>
<reference evidence="13" key="1">
    <citation type="journal article" date="2016" name="Nat. Commun.">
        <title>Genome analysis of three Pneumocystis species reveals adaptation mechanisms to life exclusively in mammalian hosts.</title>
        <authorList>
            <person name="Ma L."/>
            <person name="Chen Z."/>
            <person name="Huang D.W."/>
            <person name="Kutty G."/>
            <person name="Ishihara M."/>
            <person name="Wang H."/>
            <person name="Abouelleil A."/>
            <person name="Bishop L."/>
            <person name="Davey E."/>
            <person name="Deng R."/>
            <person name="Deng X."/>
            <person name="Fan L."/>
            <person name="Fantoni G."/>
            <person name="Fitzgerald M."/>
            <person name="Gogineni E."/>
            <person name="Goldberg J.M."/>
            <person name="Handley G."/>
            <person name="Hu X."/>
            <person name="Huber C."/>
            <person name="Jiao X."/>
            <person name="Jones K."/>
            <person name="Levin J.Z."/>
            <person name="Liu Y."/>
            <person name="Macdonald P."/>
            <person name="Melnikov A."/>
            <person name="Raley C."/>
            <person name="Sassi M."/>
            <person name="Sherman B.T."/>
            <person name="Song X."/>
            <person name="Sykes S."/>
            <person name="Tran B."/>
            <person name="Walsh L."/>
            <person name="Xia Y."/>
            <person name="Yang J."/>
            <person name="Young S."/>
            <person name="Zeng Q."/>
            <person name="Zheng X."/>
            <person name="Stephens R."/>
            <person name="Nusbaum C."/>
            <person name="Birren B.W."/>
            <person name="Azadi P."/>
            <person name="Lempicki R.A."/>
            <person name="Cuomo C.A."/>
            <person name="Kovacs J.A."/>
        </authorList>
    </citation>
    <scope>NUCLEOTIDE SEQUENCE [LARGE SCALE GENOMIC DNA]</scope>
    <source>
        <strain evidence="13">RU7</strain>
    </source>
</reference>
<evidence type="ECO:0000313" key="12">
    <source>
        <dbReference type="EMBL" id="KTW26237.1"/>
    </source>
</evidence>
<keyword evidence="9 11" id="KW-0472">Membrane</keyword>
<organism evidence="12 13">
    <name type="scientific">Pneumocystis jirovecii (strain RU7)</name>
    <name type="common">Human pneumocystis pneumonia agent</name>
    <dbReference type="NCBI Taxonomy" id="1408657"/>
    <lineage>
        <taxon>Eukaryota</taxon>
        <taxon>Fungi</taxon>
        <taxon>Dikarya</taxon>
        <taxon>Ascomycota</taxon>
        <taxon>Taphrinomycotina</taxon>
        <taxon>Pneumocystomycetes</taxon>
        <taxon>Pneumocystaceae</taxon>
        <taxon>Pneumocystis</taxon>
    </lineage>
</organism>
<dbReference type="InterPro" id="IPR011990">
    <property type="entry name" value="TPR-like_helical_dom_sf"/>
</dbReference>
<dbReference type="GO" id="GO:0030126">
    <property type="term" value="C:COPI vesicle coat"/>
    <property type="evidence" value="ECO:0007669"/>
    <property type="project" value="TreeGrafter"/>
</dbReference>
<dbReference type="PANTHER" id="PTHR10805">
    <property type="entry name" value="COATOMER SUBUNIT EPSILON"/>
    <property type="match status" value="1"/>
</dbReference>
<evidence type="ECO:0000256" key="1">
    <source>
        <dbReference type="ARBA" id="ARBA00004255"/>
    </source>
</evidence>
<dbReference type="GO" id="GO:0015031">
    <property type="term" value="P:protein transport"/>
    <property type="evidence" value="ECO:0007669"/>
    <property type="project" value="UniProtKB-UniRule"/>
</dbReference>
<evidence type="ECO:0000256" key="2">
    <source>
        <dbReference type="ARBA" id="ARBA00004347"/>
    </source>
</evidence>
<dbReference type="Pfam" id="PF04733">
    <property type="entry name" value="Coatomer_E"/>
    <property type="match status" value="1"/>
</dbReference>
<comment type="caution">
    <text evidence="12">The sequence shown here is derived from an EMBL/GenBank/DDBJ whole genome shotgun (WGS) entry which is preliminary data.</text>
</comment>
<dbReference type="PANTHER" id="PTHR10805:SF0">
    <property type="entry name" value="COATOMER SUBUNIT EPSILON"/>
    <property type="match status" value="1"/>
</dbReference>
<dbReference type="EMBL" id="LFWA01000018">
    <property type="protein sequence ID" value="KTW26237.1"/>
    <property type="molecule type" value="Genomic_DNA"/>
</dbReference>
<evidence type="ECO:0000313" key="13">
    <source>
        <dbReference type="Proteomes" id="UP000053447"/>
    </source>
</evidence>
<evidence type="ECO:0000256" key="5">
    <source>
        <dbReference type="ARBA" id="ARBA00022490"/>
    </source>
</evidence>
<keyword evidence="10 11" id="KW-0968">Cytoplasmic vesicle</keyword>
<keyword evidence="7 11" id="KW-0653">Protein transport</keyword>
<evidence type="ECO:0000256" key="3">
    <source>
        <dbReference type="ARBA" id="ARBA00008827"/>
    </source>
</evidence>
<comment type="subcellular location">
    <subcellularLocation>
        <location evidence="2">Cytoplasmic vesicle</location>
        <location evidence="2">COPI-coated vesicle membrane</location>
        <topology evidence="2">Peripheral membrane protein</topology>
        <orientation evidence="2">Cytoplasmic side</orientation>
    </subcellularLocation>
    <subcellularLocation>
        <location evidence="1">Golgi apparatus membrane</location>
        <topology evidence="1">Peripheral membrane protein</topology>
        <orientation evidence="1">Cytoplasmic side</orientation>
    </subcellularLocation>
</comment>
<proteinExistence type="inferred from homology"/>
<dbReference type="GO" id="GO:0000139">
    <property type="term" value="C:Golgi membrane"/>
    <property type="evidence" value="ECO:0007669"/>
    <property type="project" value="UniProtKB-SubCell"/>
</dbReference>
<keyword evidence="6 11" id="KW-0931">ER-Golgi transport</keyword>
<evidence type="ECO:0000256" key="6">
    <source>
        <dbReference type="ARBA" id="ARBA00022892"/>
    </source>
</evidence>
<dbReference type="PIRSF" id="PIRSF016478">
    <property type="entry name" value="Coatomer_esu"/>
    <property type="match status" value="1"/>
</dbReference>
<sequence>MFEETEELIEARNHLYQGCYTRLLDETTNKVIDNPTNENFDDASTATTLDLALHVLKGRAKCLSGGASELLWELRDATSPALIALRGWARTLEGDPDGIDEICASIDALDVSDSDPSATTVHILAAAALFCAGRVDEARTVLGRCTHVEAVALAVQMSLSESCLEAAQREIDVAKAWAKDDLVMQLAEAWVDMYRGGQRILNAFYIYEDLAQTVPSSTMLTGQAVTELLLGRATDAAETLKQALELSPNDGDALANAVVAATLLGNDATNYIELLTLHHPSHPWVVSTSHQSTLFDQLSKTYLTEA</sequence>
<dbReference type="RefSeq" id="XP_018227940.1">
    <property type="nucleotide sequence ID" value="XM_018375800.1"/>
</dbReference>
<dbReference type="InterPro" id="IPR006822">
    <property type="entry name" value="Coatomer_esu"/>
</dbReference>